<organism evidence="1 3">
    <name type="scientific">Pyrococcus abyssi (strain GE5 / Orsay)</name>
    <dbReference type="NCBI Taxonomy" id="272844"/>
    <lineage>
        <taxon>Archaea</taxon>
        <taxon>Methanobacteriati</taxon>
        <taxon>Methanobacteriota</taxon>
        <taxon>Thermococci</taxon>
        <taxon>Thermococcales</taxon>
        <taxon>Thermococcaceae</taxon>
        <taxon>Pyrococcus</taxon>
    </lineage>
</organism>
<evidence type="ECO:0000313" key="2">
    <source>
        <dbReference type="EMBL" id="CCE69549.1"/>
    </source>
</evidence>
<dbReference type="OrthoDB" id="85337at2157"/>
<evidence type="ECO:0000313" key="3">
    <source>
        <dbReference type="Proteomes" id="UP000000810"/>
    </source>
</evidence>
<dbReference type="Proteomes" id="UP000009139">
    <property type="component" value="Chromosome"/>
</dbReference>
<name>Q9V2A1_PYRAB</name>
<reference evidence="1 3" key="4">
    <citation type="journal article" date="2003" name="Mol. Microbiol.">
        <title>An integrated analysis of the genome of the hyperthermophilic archaeon Pyrococcus abyssi.</title>
        <authorList>
            <person name="Cohen G."/>
            <person name="Barbe V."/>
            <person name="Flament D."/>
            <person name="Galperin M."/>
            <person name="Heilig R."/>
            <person name="Ripp R."/>
            <person name="Lecompte O."/>
            <person name="Prieur D."/>
            <person name="Poch O."/>
            <person name="Quellerou J."/>
            <person name="Thierry J.C."/>
            <person name="Van der Oost J."/>
            <person name="Weissenbach J."/>
            <person name="Zivanovic Y."/>
            <person name="Forterre P."/>
        </authorList>
    </citation>
    <scope>NUCLEOTIDE SEQUENCE [LARGE SCALE GENOMIC DNA]</scope>
    <source>
        <strain evidence="3">GE5 / Orsay</strain>
        <strain evidence="1">Orsay</strain>
    </source>
</reference>
<dbReference type="KEGG" id="pab:PAB0116"/>
<dbReference type="PATRIC" id="fig|272844.11.peg.188"/>
<reference evidence="1" key="2">
    <citation type="journal article" date="2000" name="J. Mol. Biol.">
        <title>Archaeal homologs of eukaryotic methylation guide small nucleolar RNAs: lessons from the Pyrococcus genomes.</title>
        <authorList>
            <person name="Gaspin C."/>
            <person name="Cavaille J."/>
            <person name="Erauso G."/>
        </authorList>
    </citation>
    <scope>NUCLEOTIDE SEQUENCE</scope>
    <source>
        <strain evidence="1">Orsay</strain>
    </source>
</reference>
<reference evidence="1" key="3">
    <citation type="journal article" date="2001" name="Genome Res.">
        <title>Genome evolution at the genus level: comparison of three complete genomes of hyperthermophilic archaea.</title>
        <authorList>
            <person name="Lecompte O."/>
            <person name="Ripp R."/>
            <person name="Puzos-Barbe V."/>
            <person name="Duprat S."/>
            <person name="Heilig R."/>
            <person name="Dietrich J."/>
            <person name="Thierry J.C."/>
            <person name="Poch O."/>
        </authorList>
    </citation>
    <scope>NUCLEOTIDE SEQUENCE</scope>
    <source>
        <strain evidence="1">Orsay</strain>
    </source>
</reference>
<dbReference type="HOGENOM" id="CLU_1406038_0_0_2"/>
<dbReference type="EMBL" id="HE613800">
    <property type="protein sequence ID" value="CCE69549.1"/>
    <property type="molecule type" value="Genomic_DNA"/>
</dbReference>
<reference evidence="1" key="1">
    <citation type="submission" date="1999-07" db="EMBL/GenBank/DDBJ databases">
        <authorList>
            <person name="Genoscope"/>
        </authorList>
    </citation>
    <scope>NUCLEOTIDE SEQUENCE</scope>
    <source>
        <strain evidence="1">Orsay</strain>
    </source>
</reference>
<dbReference type="PIR" id="B75206">
    <property type="entry name" value="B75206"/>
</dbReference>
<keyword evidence="3" id="KW-1185">Reference proteome</keyword>
<accession>Q9V2A1</accession>
<proteinExistence type="predicted"/>
<dbReference type="AlphaFoldDB" id="Q9V2A1"/>
<protein>
    <submittedName>
        <fullName evidence="1">Uncharacterized protein</fullName>
    </submittedName>
</protein>
<dbReference type="Proteomes" id="UP000000810">
    <property type="component" value="Chromosome"/>
</dbReference>
<evidence type="ECO:0000313" key="4">
    <source>
        <dbReference type="Proteomes" id="UP000009139"/>
    </source>
</evidence>
<dbReference type="STRING" id="272844.PAB0116"/>
<dbReference type="eggNOG" id="arCOG03785">
    <property type="taxonomic scope" value="Archaea"/>
</dbReference>
<dbReference type="RefSeq" id="WP_010867297.1">
    <property type="nucleotide sequence ID" value="NC_000868.1"/>
</dbReference>
<gene>
    <name evidence="1" type="ordered locus">PAB0116</name>
</gene>
<evidence type="ECO:0000313" key="1">
    <source>
        <dbReference type="EMBL" id="CAB49097.1"/>
    </source>
</evidence>
<reference evidence="2 4" key="5">
    <citation type="journal article" date="2012" name="Curr. Microbiol.">
        <title>Re-annotation of two hyperthermophilic archaea Pyrococcus abyssi GE5 and Pyrococcus furiosus DSM 3638.</title>
        <authorList>
            <person name="Gao J."/>
            <person name="Wang J."/>
        </authorList>
    </citation>
    <scope>GENOME REANNOTATION</scope>
    <source>
        <strain evidence="2">GE5</strain>
        <strain evidence="4">GE5 / Orsay</strain>
    </source>
</reference>
<sequence>MDVKDPLMAAFPVAKRLWKAIIKNRRFVELSEVADILEEVGLKKACFGDGLLLFRNRDVIALLVPRNGMIIIDFISATGELSDALELVAYLDKEIECYVIEILPASEFEEENIGVEPVIIDANTFELKSYPVLGEFEERKNLILHVDRETFDLWKESGKLSICPVCGGRLKWKGERAICTDCGVEVVVDEER</sequence>
<dbReference type="EMBL" id="AJ248283">
    <property type="protein sequence ID" value="CAB49097.1"/>
    <property type="molecule type" value="Genomic_DNA"/>
</dbReference>